<comment type="caution">
    <text evidence="8">The sequence shown here is derived from an EMBL/GenBank/DDBJ whole genome shotgun (WGS) entry which is preliminary data.</text>
</comment>
<evidence type="ECO:0000256" key="3">
    <source>
        <dbReference type="ARBA" id="ARBA00022475"/>
    </source>
</evidence>
<organism evidence="8 9">
    <name type="scientific">Pelagerythrobacter marinus</name>
    <dbReference type="NCBI Taxonomy" id="538382"/>
    <lineage>
        <taxon>Bacteria</taxon>
        <taxon>Pseudomonadati</taxon>
        <taxon>Pseudomonadota</taxon>
        <taxon>Alphaproteobacteria</taxon>
        <taxon>Sphingomonadales</taxon>
        <taxon>Erythrobacteraceae</taxon>
        <taxon>Pelagerythrobacter</taxon>
    </lineage>
</organism>
<dbReference type="CDD" id="cd01127">
    <property type="entry name" value="TrwB_TraG_TraD_VirD4"/>
    <property type="match status" value="1"/>
</dbReference>
<evidence type="ECO:0000256" key="2">
    <source>
        <dbReference type="ARBA" id="ARBA00008806"/>
    </source>
</evidence>
<dbReference type="InterPro" id="IPR003688">
    <property type="entry name" value="TraG/VirD4"/>
</dbReference>
<evidence type="ECO:0000256" key="4">
    <source>
        <dbReference type="ARBA" id="ARBA00022692"/>
    </source>
</evidence>
<dbReference type="PANTHER" id="PTHR37937">
    <property type="entry name" value="CONJUGATIVE TRANSFER: DNA TRANSPORT"/>
    <property type="match status" value="1"/>
</dbReference>
<sequence length="578" mass="63761">MSDNPNKFRFPRGDRESRKTELLATAAWRHDLQPFEPGMIWLGRDADGNPVGVDDDRHVFTGAANRGGKGTALIIPNLHKWPGSTVVIDPKGENAAITARHRAKFEGHQVVALDPFDEAGLPPDFIGTFNPLDMIDIESDEAIDIAGMIADAIIVRTNDRDTHWDETARDVLGAVILQVCDTEMPERRNLGRVRQLLTKGDAEFRDAVMAASEGEGSMNAFDALWAHMAESDAANETVRDAIIGIAETLRAMGHNERGGVLSTVRRNIRFLGTPRISRMLEETNFDIDALKTSKGGLSIYLCLPARLFPTHARFLRLIISLLLFRMEEIGLEKPASGHPVLFILDEFASLGHMDMLEKAAGLMAGYGVKLWPIVQDLTQMKKHYRESWETFLANAGAMTFFANSDLTTLEWLSKRAGETEVIRENKGSSESETAGTSTTSGESQQEGQSYSDSASQSVSDMAPLSQTATIQGGHSIFDVFTRRFQQSTSQSSSNSRTEGGSSQESRSQSTSESNSTTKGRSKSEQIIKTHLMTPDEIATHFARESGMMLAFISGKGPYAIRRTPYFEDEEFADLWSKD</sequence>
<feature type="compositionally biased region" description="Low complexity" evidence="7">
    <location>
        <begin position="430"/>
        <end position="460"/>
    </location>
</feature>
<keyword evidence="6" id="KW-0472">Membrane</keyword>
<comment type="subcellular location">
    <subcellularLocation>
        <location evidence="1">Cell membrane</location>
        <topology evidence="1">Multi-pass membrane protein</topology>
    </subcellularLocation>
</comment>
<dbReference type="PANTHER" id="PTHR37937:SF1">
    <property type="entry name" value="CONJUGATIVE TRANSFER: DNA TRANSPORT"/>
    <property type="match status" value="1"/>
</dbReference>
<proteinExistence type="inferred from homology"/>
<dbReference type="Pfam" id="PF02534">
    <property type="entry name" value="T4SS-DNA_transf"/>
    <property type="match status" value="2"/>
</dbReference>
<keyword evidence="9" id="KW-1185">Reference proteome</keyword>
<gene>
    <name evidence="8" type="ORF">GRI72_09380</name>
</gene>
<comment type="similarity">
    <text evidence="2">Belongs to the VirD4/TraG family.</text>
</comment>
<keyword evidence="3" id="KW-1003">Cell membrane</keyword>
<evidence type="ECO:0000313" key="8">
    <source>
        <dbReference type="EMBL" id="MXO69035.1"/>
    </source>
</evidence>
<dbReference type="Proteomes" id="UP000444401">
    <property type="component" value="Unassembled WGS sequence"/>
</dbReference>
<dbReference type="RefSeq" id="WP_160733625.1">
    <property type="nucleotide sequence ID" value="NZ_WTYO01000003.1"/>
</dbReference>
<evidence type="ECO:0000256" key="6">
    <source>
        <dbReference type="ARBA" id="ARBA00023136"/>
    </source>
</evidence>
<evidence type="ECO:0000313" key="9">
    <source>
        <dbReference type="Proteomes" id="UP000444401"/>
    </source>
</evidence>
<reference evidence="8 9" key="1">
    <citation type="submission" date="2019-12" db="EMBL/GenBank/DDBJ databases">
        <title>Genomic-based taxomic classification of the family Erythrobacteraceae.</title>
        <authorList>
            <person name="Xu L."/>
        </authorList>
    </citation>
    <scope>NUCLEOTIDE SEQUENCE [LARGE SCALE GENOMIC DNA]</scope>
    <source>
        <strain evidence="8 9">H32</strain>
    </source>
</reference>
<dbReference type="InterPro" id="IPR027417">
    <property type="entry name" value="P-loop_NTPase"/>
</dbReference>
<accession>A0ABW9UZE4</accession>
<feature type="compositionally biased region" description="Low complexity" evidence="7">
    <location>
        <begin position="487"/>
        <end position="517"/>
    </location>
</feature>
<feature type="region of interest" description="Disordered" evidence="7">
    <location>
        <begin position="419"/>
        <end position="463"/>
    </location>
</feature>
<keyword evidence="4" id="KW-0812">Transmembrane</keyword>
<feature type="region of interest" description="Disordered" evidence="7">
    <location>
        <begin position="487"/>
        <end position="527"/>
    </location>
</feature>
<evidence type="ECO:0000256" key="1">
    <source>
        <dbReference type="ARBA" id="ARBA00004651"/>
    </source>
</evidence>
<dbReference type="SUPFAM" id="SSF52540">
    <property type="entry name" value="P-loop containing nucleoside triphosphate hydrolases"/>
    <property type="match status" value="1"/>
</dbReference>
<feature type="compositionally biased region" description="Basic and acidic residues" evidence="7">
    <location>
        <begin position="419"/>
        <end position="429"/>
    </location>
</feature>
<evidence type="ECO:0000256" key="7">
    <source>
        <dbReference type="SAM" id="MobiDB-lite"/>
    </source>
</evidence>
<dbReference type="EMBL" id="WTYO01000003">
    <property type="protein sequence ID" value="MXO69035.1"/>
    <property type="molecule type" value="Genomic_DNA"/>
</dbReference>
<dbReference type="InterPro" id="IPR051539">
    <property type="entry name" value="T4SS-coupling_protein"/>
</dbReference>
<keyword evidence="5" id="KW-1133">Transmembrane helix</keyword>
<evidence type="ECO:0000256" key="5">
    <source>
        <dbReference type="ARBA" id="ARBA00022989"/>
    </source>
</evidence>
<protein>
    <submittedName>
        <fullName evidence="8">TraM recognition domain-containing protein</fullName>
    </submittedName>
</protein>
<dbReference type="Gene3D" id="3.40.50.300">
    <property type="entry name" value="P-loop containing nucleotide triphosphate hydrolases"/>
    <property type="match status" value="1"/>
</dbReference>
<name>A0ABW9UZE4_9SPHN</name>